<protein>
    <recommendedName>
        <fullName evidence="4">Glycosyl hydrolases family 43</fullName>
    </recommendedName>
</protein>
<sequence length="370" mass="40309">MFLRGLVSSSVAAVALTAALALSGAAAPAARSALPEGDWKPVGGAQRVYSPGGPEQYSYAPSAITDSGHTYYFTCHNATSAVIRDHVFFSQVDSAGATPQRDHFVLAPGAQGSWDATHICDPTVVAADVRYRQNTYHYVMFYLGTDRDNTRNRIGLAVANDLAGPWVKYPEPIVDTPFDDERAWGVGQPSATTIDPRRGEVLLFYSQGGPSETSAWRRHLKLSDLDRPTVGPAVRVSNEGIRGFDGTPDVLHNFDIAYDPPLDRFYTIREQGPYPPDAPNYISSQLEIVSIDGASIWNGGGTWKVEGRITPASTGFPRNHNPGILRNIYGMLPESGLLTAVFTKSRAGDFPDSLWSYDLWQVTGTLQQRD</sequence>
<dbReference type="SUPFAM" id="SSF75005">
    <property type="entry name" value="Arabinanase/levansucrase/invertase"/>
    <property type="match status" value="1"/>
</dbReference>
<evidence type="ECO:0000256" key="1">
    <source>
        <dbReference type="SAM" id="SignalP"/>
    </source>
</evidence>
<dbReference type="InterPro" id="IPR023296">
    <property type="entry name" value="Glyco_hydro_beta-prop_sf"/>
</dbReference>
<keyword evidence="3" id="KW-1185">Reference proteome</keyword>
<dbReference type="Proteomes" id="UP000184501">
    <property type="component" value="Unassembled WGS sequence"/>
</dbReference>
<name>A0A1M4YXP7_STRHI</name>
<evidence type="ECO:0000313" key="2">
    <source>
        <dbReference type="EMBL" id="SHF10589.1"/>
    </source>
</evidence>
<dbReference type="AlphaFoldDB" id="A0A1M4YXP7"/>
<dbReference type="EMBL" id="FQVN01000002">
    <property type="protein sequence ID" value="SHF10589.1"/>
    <property type="molecule type" value="Genomic_DNA"/>
</dbReference>
<feature type="chain" id="PRO_5012635211" description="Glycosyl hydrolases family 43" evidence="1">
    <location>
        <begin position="30"/>
        <end position="370"/>
    </location>
</feature>
<organism evidence="2 3">
    <name type="scientific">Streptoalloteichus hindustanus</name>
    <dbReference type="NCBI Taxonomy" id="2017"/>
    <lineage>
        <taxon>Bacteria</taxon>
        <taxon>Bacillati</taxon>
        <taxon>Actinomycetota</taxon>
        <taxon>Actinomycetes</taxon>
        <taxon>Pseudonocardiales</taxon>
        <taxon>Pseudonocardiaceae</taxon>
        <taxon>Streptoalloteichus</taxon>
    </lineage>
</organism>
<evidence type="ECO:0008006" key="4">
    <source>
        <dbReference type="Google" id="ProtNLM"/>
    </source>
</evidence>
<proteinExistence type="predicted"/>
<feature type="signal peptide" evidence="1">
    <location>
        <begin position="1"/>
        <end position="29"/>
    </location>
</feature>
<evidence type="ECO:0000313" key="3">
    <source>
        <dbReference type="Proteomes" id="UP000184501"/>
    </source>
</evidence>
<accession>A0A1M4YXP7</accession>
<gene>
    <name evidence="2" type="ORF">SAMN05444320_102528</name>
</gene>
<reference evidence="2 3" key="1">
    <citation type="submission" date="2016-11" db="EMBL/GenBank/DDBJ databases">
        <authorList>
            <person name="Jaros S."/>
            <person name="Januszkiewicz K."/>
            <person name="Wedrychowicz H."/>
        </authorList>
    </citation>
    <scope>NUCLEOTIDE SEQUENCE [LARGE SCALE GENOMIC DNA]</scope>
    <source>
        <strain evidence="2 3">DSM 44523</strain>
    </source>
</reference>
<keyword evidence="1" id="KW-0732">Signal</keyword>
<dbReference type="Gene3D" id="2.115.10.20">
    <property type="entry name" value="Glycosyl hydrolase domain, family 43"/>
    <property type="match status" value="1"/>
</dbReference>